<evidence type="ECO:0000313" key="5">
    <source>
        <dbReference type="EMBL" id="PAB57557.1"/>
    </source>
</evidence>
<sequence length="141" mass="16557">MLEVNYHELGEVSDEKLEFAIIGTTFCDKWVFVKHKDRTTWEIPGGHREYGEDINHTAKRELYEETGAKECDVIPLCEYSVTIDNNTRYGRLFYAEAEKVGDLPNMEIKEVGVFHELPENLTYKEIQPIIFEKLLNWQKNI</sequence>
<dbReference type="Gene3D" id="3.90.79.10">
    <property type="entry name" value="Nucleoside Triphosphate Pyrophosphohydrolase"/>
    <property type="match status" value="1"/>
</dbReference>
<evidence type="ECO:0000256" key="3">
    <source>
        <dbReference type="RuleBase" id="RU003476"/>
    </source>
</evidence>
<dbReference type="CDD" id="cd04665">
    <property type="entry name" value="NUDIX_RppH"/>
    <property type="match status" value="1"/>
</dbReference>
<dbReference type="PROSITE" id="PS51462">
    <property type="entry name" value="NUDIX"/>
    <property type="match status" value="1"/>
</dbReference>
<evidence type="ECO:0000256" key="1">
    <source>
        <dbReference type="ARBA" id="ARBA00005582"/>
    </source>
</evidence>
<dbReference type="PANTHER" id="PTHR43736:SF1">
    <property type="entry name" value="DIHYDRONEOPTERIN TRIPHOSPHATE DIPHOSPHATASE"/>
    <property type="match status" value="1"/>
</dbReference>
<dbReference type="RefSeq" id="WP_095135281.1">
    <property type="nucleotide sequence ID" value="NZ_NIBG01000025.1"/>
</dbReference>
<dbReference type="Pfam" id="PF00293">
    <property type="entry name" value="NUDIX"/>
    <property type="match status" value="1"/>
</dbReference>
<dbReference type="InterPro" id="IPR020084">
    <property type="entry name" value="NUDIX_hydrolase_CS"/>
</dbReference>
<dbReference type="GO" id="GO:0016787">
    <property type="term" value="F:hydrolase activity"/>
    <property type="evidence" value="ECO:0007669"/>
    <property type="project" value="UniProtKB-KW"/>
</dbReference>
<dbReference type="OrthoDB" id="9131041at2"/>
<comment type="caution">
    <text evidence="5">The sequence shown here is derived from an EMBL/GenBank/DDBJ whole genome shotgun (WGS) entry which is preliminary data.</text>
</comment>
<dbReference type="AlphaFoldDB" id="A0A267MDL6"/>
<comment type="similarity">
    <text evidence="1 3">Belongs to the Nudix hydrolase family.</text>
</comment>
<evidence type="ECO:0000259" key="4">
    <source>
        <dbReference type="PROSITE" id="PS51462"/>
    </source>
</evidence>
<evidence type="ECO:0000313" key="6">
    <source>
        <dbReference type="Proteomes" id="UP000216024"/>
    </source>
</evidence>
<proteinExistence type="inferred from homology"/>
<dbReference type="SUPFAM" id="SSF55811">
    <property type="entry name" value="Nudix"/>
    <property type="match status" value="1"/>
</dbReference>
<dbReference type="EMBL" id="NIBG01000025">
    <property type="protein sequence ID" value="PAB57557.1"/>
    <property type="molecule type" value="Genomic_DNA"/>
</dbReference>
<dbReference type="InterPro" id="IPR014078">
    <property type="entry name" value="Nudix_YtkD"/>
</dbReference>
<reference evidence="5 6" key="1">
    <citation type="submission" date="2017-06" db="EMBL/GenBank/DDBJ databases">
        <title>Draft genome sequence of anaerobic fermentative bacterium Anaeromicrobium sediminis DY2726D isolated from West Pacific Ocean sediments.</title>
        <authorList>
            <person name="Zeng X."/>
        </authorList>
    </citation>
    <scope>NUCLEOTIDE SEQUENCE [LARGE SCALE GENOMIC DNA]</scope>
    <source>
        <strain evidence="5 6">DY2726D</strain>
    </source>
</reference>
<dbReference type="InterPro" id="IPR020476">
    <property type="entry name" value="Nudix_hydrolase"/>
</dbReference>
<dbReference type="InterPro" id="IPR015797">
    <property type="entry name" value="NUDIX_hydrolase-like_dom_sf"/>
</dbReference>
<gene>
    <name evidence="5" type="ORF">CCE28_18825</name>
</gene>
<keyword evidence="2 3" id="KW-0378">Hydrolase</keyword>
<dbReference type="PRINTS" id="PR00502">
    <property type="entry name" value="NUDIXFAMILY"/>
</dbReference>
<evidence type="ECO:0000256" key="2">
    <source>
        <dbReference type="ARBA" id="ARBA00022801"/>
    </source>
</evidence>
<protein>
    <submittedName>
        <fullName evidence="5">NUDIX hydrolase</fullName>
    </submittedName>
</protein>
<organism evidence="5 6">
    <name type="scientific">Anaeromicrobium sediminis</name>
    <dbReference type="NCBI Taxonomy" id="1478221"/>
    <lineage>
        <taxon>Bacteria</taxon>
        <taxon>Bacillati</taxon>
        <taxon>Bacillota</taxon>
        <taxon>Clostridia</taxon>
        <taxon>Peptostreptococcales</taxon>
        <taxon>Thermotaleaceae</taxon>
        <taxon>Anaeromicrobium</taxon>
    </lineage>
</organism>
<dbReference type="PANTHER" id="PTHR43736">
    <property type="entry name" value="ADP-RIBOSE PYROPHOSPHATASE"/>
    <property type="match status" value="1"/>
</dbReference>
<dbReference type="Proteomes" id="UP000216024">
    <property type="component" value="Unassembled WGS sequence"/>
</dbReference>
<feature type="domain" description="Nudix hydrolase" evidence="4">
    <location>
        <begin position="14"/>
        <end position="139"/>
    </location>
</feature>
<keyword evidence="6" id="KW-1185">Reference proteome</keyword>
<dbReference type="PROSITE" id="PS00893">
    <property type="entry name" value="NUDIX_BOX"/>
    <property type="match status" value="1"/>
</dbReference>
<dbReference type="InterPro" id="IPR000086">
    <property type="entry name" value="NUDIX_hydrolase_dom"/>
</dbReference>
<name>A0A267MDL6_9FIRM</name>
<accession>A0A267MDL6</accession>